<evidence type="ECO:0000313" key="1">
    <source>
        <dbReference type="EMBL" id="MPC95264.1"/>
    </source>
</evidence>
<name>A0A5B7JSJ0_PORTR</name>
<organism evidence="1 2">
    <name type="scientific">Portunus trituberculatus</name>
    <name type="common">Swimming crab</name>
    <name type="synonym">Neptunus trituberculatus</name>
    <dbReference type="NCBI Taxonomy" id="210409"/>
    <lineage>
        <taxon>Eukaryota</taxon>
        <taxon>Metazoa</taxon>
        <taxon>Ecdysozoa</taxon>
        <taxon>Arthropoda</taxon>
        <taxon>Crustacea</taxon>
        <taxon>Multicrustacea</taxon>
        <taxon>Malacostraca</taxon>
        <taxon>Eumalacostraca</taxon>
        <taxon>Eucarida</taxon>
        <taxon>Decapoda</taxon>
        <taxon>Pleocyemata</taxon>
        <taxon>Brachyura</taxon>
        <taxon>Eubrachyura</taxon>
        <taxon>Portunoidea</taxon>
        <taxon>Portunidae</taxon>
        <taxon>Portuninae</taxon>
        <taxon>Portunus</taxon>
    </lineage>
</organism>
<gene>
    <name evidence="1" type="ORF">E2C01_090466</name>
</gene>
<accession>A0A5B7JSJ0</accession>
<reference evidence="1 2" key="1">
    <citation type="submission" date="2019-05" db="EMBL/GenBank/DDBJ databases">
        <title>Another draft genome of Portunus trituberculatus and its Hox gene families provides insights of decapod evolution.</title>
        <authorList>
            <person name="Jeong J.-H."/>
            <person name="Song I."/>
            <person name="Kim S."/>
            <person name="Choi T."/>
            <person name="Kim D."/>
            <person name="Ryu S."/>
            <person name="Kim W."/>
        </authorList>
    </citation>
    <scope>NUCLEOTIDE SEQUENCE [LARGE SCALE GENOMIC DNA]</scope>
    <source>
        <tissue evidence="1">Muscle</tissue>
    </source>
</reference>
<evidence type="ECO:0000313" key="2">
    <source>
        <dbReference type="Proteomes" id="UP000324222"/>
    </source>
</evidence>
<comment type="caution">
    <text evidence="1">The sequence shown here is derived from an EMBL/GenBank/DDBJ whole genome shotgun (WGS) entry which is preliminary data.</text>
</comment>
<keyword evidence="2" id="KW-1185">Reference proteome</keyword>
<sequence length="32" mass="3537">MMKGCDADCKSNLLCRLVVSDTSDYSHCDGLR</sequence>
<dbReference type="EMBL" id="VSRR010101551">
    <property type="protein sequence ID" value="MPC95264.1"/>
    <property type="molecule type" value="Genomic_DNA"/>
</dbReference>
<protein>
    <submittedName>
        <fullName evidence="1">Uncharacterized protein</fullName>
    </submittedName>
</protein>
<proteinExistence type="predicted"/>
<dbReference type="AlphaFoldDB" id="A0A5B7JSJ0"/>
<dbReference type="Proteomes" id="UP000324222">
    <property type="component" value="Unassembled WGS sequence"/>
</dbReference>